<evidence type="ECO:0000256" key="7">
    <source>
        <dbReference type="ARBA" id="ARBA00022840"/>
    </source>
</evidence>
<dbReference type="Gene3D" id="3.30.565.10">
    <property type="entry name" value="Histidine kinase-like ATPase, C-terminal domain"/>
    <property type="match status" value="1"/>
</dbReference>
<dbReference type="SUPFAM" id="SSF55874">
    <property type="entry name" value="ATPase domain of HSP90 chaperone/DNA topoisomerase II/histidine kinase"/>
    <property type="match status" value="1"/>
</dbReference>
<accession>A0ABV6JHC9</accession>
<evidence type="ECO:0000259" key="10">
    <source>
        <dbReference type="PROSITE" id="PS50109"/>
    </source>
</evidence>
<comment type="catalytic activity">
    <reaction evidence="1">
        <text>ATP + protein L-histidine = ADP + protein N-phospho-L-histidine.</text>
        <dbReference type="EC" id="2.7.13.3"/>
    </reaction>
</comment>
<keyword evidence="5" id="KW-0547">Nucleotide-binding</keyword>
<keyword evidence="8" id="KW-0902">Two-component regulatory system</keyword>
<dbReference type="Gene3D" id="1.10.287.130">
    <property type="match status" value="1"/>
</dbReference>
<dbReference type="InterPro" id="IPR003594">
    <property type="entry name" value="HATPase_dom"/>
</dbReference>
<dbReference type="GO" id="GO:0016301">
    <property type="term" value="F:kinase activity"/>
    <property type="evidence" value="ECO:0007669"/>
    <property type="project" value="UniProtKB-KW"/>
</dbReference>
<dbReference type="PANTHER" id="PTHR43047">
    <property type="entry name" value="TWO-COMPONENT HISTIDINE PROTEIN KINASE"/>
    <property type="match status" value="1"/>
</dbReference>
<dbReference type="PANTHER" id="PTHR43047:SF72">
    <property type="entry name" value="OSMOSENSING HISTIDINE PROTEIN KINASE SLN1"/>
    <property type="match status" value="1"/>
</dbReference>
<keyword evidence="9" id="KW-1133">Transmembrane helix</keyword>
<dbReference type="CDD" id="cd00082">
    <property type="entry name" value="HisKA"/>
    <property type="match status" value="1"/>
</dbReference>
<keyword evidence="12" id="KW-1185">Reference proteome</keyword>
<dbReference type="CDD" id="cd00075">
    <property type="entry name" value="HATPase"/>
    <property type="match status" value="1"/>
</dbReference>
<keyword evidence="7" id="KW-0067">ATP-binding</keyword>
<organism evidence="11 12">
    <name type="scientific">Paenibacillus mendelii</name>
    <dbReference type="NCBI Taxonomy" id="206163"/>
    <lineage>
        <taxon>Bacteria</taxon>
        <taxon>Bacillati</taxon>
        <taxon>Bacillota</taxon>
        <taxon>Bacilli</taxon>
        <taxon>Bacillales</taxon>
        <taxon>Paenibacillaceae</taxon>
        <taxon>Paenibacillus</taxon>
    </lineage>
</organism>
<evidence type="ECO:0000256" key="6">
    <source>
        <dbReference type="ARBA" id="ARBA00022777"/>
    </source>
</evidence>
<evidence type="ECO:0000256" key="1">
    <source>
        <dbReference type="ARBA" id="ARBA00000085"/>
    </source>
</evidence>
<dbReference type="InterPro" id="IPR003661">
    <property type="entry name" value="HisK_dim/P_dom"/>
</dbReference>
<protein>
    <recommendedName>
        <fullName evidence="2">histidine kinase</fullName>
        <ecNumber evidence="2">2.7.13.3</ecNumber>
    </recommendedName>
</protein>
<gene>
    <name evidence="11" type="ORF">ACFFJ8_28685</name>
</gene>
<feature type="domain" description="Histidine kinase" evidence="10">
    <location>
        <begin position="230"/>
        <end position="446"/>
    </location>
</feature>
<feature type="transmembrane region" description="Helical" evidence="9">
    <location>
        <begin position="138"/>
        <end position="162"/>
    </location>
</feature>
<proteinExistence type="predicted"/>
<dbReference type="PRINTS" id="PR00344">
    <property type="entry name" value="BCTRLSENSOR"/>
</dbReference>
<reference evidence="11 12" key="1">
    <citation type="submission" date="2024-09" db="EMBL/GenBank/DDBJ databases">
        <authorList>
            <person name="Sun Q."/>
            <person name="Mori K."/>
        </authorList>
    </citation>
    <scope>NUCLEOTIDE SEQUENCE [LARGE SCALE GENOMIC DNA]</scope>
    <source>
        <strain evidence="11 12">CCM 4839</strain>
    </source>
</reference>
<keyword evidence="9" id="KW-0812">Transmembrane</keyword>
<dbReference type="SUPFAM" id="SSF47384">
    <property type="entry name" value="Homodimeric domain of signal transducing histidine kinase"/>
    <property type="match status" value="1"/>
</dbReference>
<dbReference type="Pfam" id="PF00512">
    <property type="entry name" value="HisKA"/>
    <property type="match status" value="1"/>
</dbReference>
<dbReference type="InterPro" id="IPR005467">
    <property type="entry name" value="His_kinase_dom"/>
</dbReference>
<evidence type="ECO:0000256" key="2">
    <source>
        <dbReference type="ARBA" id="ARBA00012438"/>
    </source>
</evidence>
<dbReference type="Proteomes" id="UP001589818">
    <property type="component" value="Unassembled WGS sequence"/>
</dbReference>
<dbReference type="Pfam" id="PF02518">
    <property type="entry name" value="HATPase_c"/>
    <property type="match status" value="1"/>
</dbReference>
<keyword evidence="3" id="KW-0597">Phosphoprotein</keyword>
<evidence type="ECO:0000313" key="11">
    <source>
        <dbReference type="EMBL" id="MFC0395333.1"/>
    </source>
</evidence>
<evidence type="ECO:0000256" key="3">
    <source>
        <dbReference type="ARBA" id="ARBA00022553"/>
    </source>
</evidence>
<keyword evidence="4" id="KW-0808">Transferase</keyword>
<evidence type="ECO:0000256" key="5">
    <source>
        <dbReference type="ARBA" id="ARBA00022741"/>
    </source>
</evidence>
<keyword evidence="9" id="KW-0472">Membrane</keyword>
<sequence length="447" mass="49411">MPNLSRTAAAKLMGAAAAITAAVIILLIGWSLQVSGGRDAEERLSLYWSRYAALYYENHGGWKGFAQELEADAPRYPDRWPFRIAFRDEQGNKLGSFVSHDGFKAVEGSTDRSKPIIVQGRIVGYSDSESLSSQSPGLLVWLLAIALAAAVFTLWMLWFSGFQREFHRKMSRLYALAQQLAEEHAGRGNPASHALSVDPADPLSAVEHALGRAQLRINKLETVRRTMVADIAHELRTPLSVMRTQLDNALYAGEPLPLAKTSALHDETIRMSKLVRDLQELALAETGHLPLEKQWFSFTELVSSVVEMLSAEAEDRGICIRIESDSEIRMFADQIRIRQAVVNLAGNAIRHARQEIRVRIQLDSSRVVFEVTDDGWGIEEEELPQLFDRFYRGKPISSSGENGRSSGLGLGLAIAKQYAEAHGGQITVSSKWGEGACFGLILPVIAE</sequence>
<dbReference type="EC" id="2.7.13.3" evidence="2"/>
<dbReference type="InterPro" id="IPR036890">
    <property type="entry name" value="HATPase_C_sf"/>
</dbReference>
<dbReference type="EMBL" id="JBHLVF010000041">
    <property type="protein sequence ID" value="MFC0395333.1"/>
    <property type="molecule type" value="Genomic_DNA"/>
</dbReference>
<evidence type="ECO:0000256" key="4">
    <source>
        <dbReference type="ARBA" id="ARBA00022679"/>
    </source>
</evidence>
<evidence type="ECO:0000256" key="8">
    <source>
        <dbReference type="ARBA" id="ARBA00023012"/>
    </source>
</evidence>
<evidence type="ECO:0000256" key="9">
    <source>
        <dbReference type="SAM" id="Phobius"/>
    </source>
</evidence>
<dbReference type="SMART" id="SM00387">
    <property type="entry name" value="HATPase_c"/>
    <property type="match status" value="1"/>
</dbReference>
<dbReference type="PROSITE" id="PS50109">
    <property type="entry name" value="HIS_KIN"/>
    <property type="match status" value="1"/>
</dbReference>
<dbReference type="RefSeq" id="WP_204816448.1">
    <property type="nucleotide sequence ID" value="NZ_JANHOF010000001.1"/>
</dbReference>
<evidence type="ECO:0000313" key="12">
    <source>
        <dbReference type="Proteomes" id="UP001589818"/>
    </source>
</evidence>
<name>A0ABV6JHC9_9BACL</name>
<dbReference type="InterPro" id="IPR036097">
    <property type="entry name" value="HisK_dim/P_sf"/>
</dbReference>
<keyword evidence="6 11" id="KW-0418">Kinase</keyword>
<comment type="caution">
    <text evidence="11">The sequence shown here is derived from an EMBL/GenBank/DDBJ whole genome shotgun (WGS) entry which is preliminary data.</text>
</comment>
<dbReference type="InterPro" id="IPR004358">
    <property type="entry name" value="Sig_transdc_His_kin-like_C"/>
</dbReference>
<feature type="transmembrane region" description="Helical" evidence="9">
    <location>
        <begin position="12"/>
        <end position="32"/>
    </location>
</feature>
<dbReference type="SMART" id="SM00388">
    <property type="entry name" value="HisKA"/>
    <property type="match status" value="1"/>
</dbReference>